<dbReference type="InterPro" id="IPR004143">
    <property type="entry name" value="BPL_LPL_catalytic"/>
</dbReference>
<dbReference type="SUPFAM" id="SSF55681">
    <property type="entry name" value="Class II aaRS and biotin synthetases"/>
    <property type="match status" value="1"/>
</dbReference>
<evidence type="ECO:0000256" key="1">
    <source>
        <dbReference type="ARBA" id="ARBA00022598"/>
    </source>
</evidence>
<comment type="caution">
    <text evidence="6">The sequence shown here is derived from an EMBL/GenBank/DDBJ whole genome shotgun (WGS) entry which is preliminary data.</text>
</comment>
<evidence type="ECO:0000256" key="3">
    <source>
        <dbReference type="ARBA" id="ARBA00024227"/>
    </source>
</evidence>
<protein>
    <recommendedName>
        <fullName evidence="3">biotin--[biotin carboxyl-carrier protein] ligase</fullName>
        <ecNumber evidence="3">6.3.4.15</ecNumber>
    </recommendedName>
</protein>
<dbReference type="NCBIfam" id="TIGR00121">
    <property type="entry name" value="birA_ligase"/>
    <property type="match status" value="1"/>
</dbReference>
<dbReference type="Pfam" id="PF03099">
    <property type="entry name" value="BPL_LplA_LipB"/>
    <property type="match status" value="1"/>
</dbReference>
<evidence type="ECO:0000256" key="2">
    <source>
        <dbReference type="ARBA" id="ARBA00023267"/>
    </source>
</evidence>
<gene>
    <name evidence="6" type="ORF">GGQ74_000559</name>
</gene>
<sequence length="295" mass="31723">MNDSHELLLIGRETAGISEALTPDSLADMHPGWSADVAAYGPWELRDGDWRSCGWRGPATVAVCGRCSSSLDVARDLAGQGSIGPWDAVLATSQTAGRGQLRHEWSSPQGNLYAAWVLPRFAPEWDVLLPLVLGVICAETLDEFGIGAQIKWPNDLLVDGRKVGGILVEERGGILIAGLGLNIVRSPGDDAIREAWSPGAASLADFAEPPTPIRLWSALVERGKDWYNTALCGSTPREFIQTITRRMAWFGRVVRIHGTGRECTARVVGLAPDGGLVLDYGDHRDTLYSGSISPA</sequence>
<dbReference type="Pfam" id="PF02237">
    <property type="entry name" value="BPL_C"/>
    <property type="match status" value="1"/>
</dbReference>
<evidence type="ECO:0000313" key="6">
    <source>
        <dbReference type="EMBL" id="NJB66919.1"/>
    </source>
</evidence>
<dbReference type="Gene3D" id="3.30.930.10">
    <property type="entry name" value="Bira Bifunctional Protein, Domain 2"/>
    <property type="match status" value="1"/>
</dbReference>
<dbReference type="CDD" id="cd16442">
    <property type="entry name" value="BPL"/>
    <property type="match status" value="1"/>
</dbReference>
<comment type="catalytic activity">
    <reaction evidence="4">
        <text>biotin + L-lysyl-[protein] + ATP = N(6)-biotinyl-L-lysyl-[protein] + AMP + diphosphate + H(+)</text>
        <dbReference type="Rhea" id="RHEA:11756"/>
        <dbReference type="Rhea" id="RHEA-COMP:9752"/>
        <dbReference type="Rhea" id="RHEA-COMP:10505"/>
        <dbReference type="ChEBI" id="CHEBI:15378"/>
        <dbReference type="ChEBI" id="CHEBI:29969"/>
        <dbReference type="ChEBI" id="CHEBI:30616"/>
        <dbReference type="ChEBI" id="CHEBI:33019"/>
        <dbReference type="ChEBI" id="CHEBI:57586"/>
        <dbReference type="ChEBI" id="CHEBI:83144"/>
        <dbReference type="ChEBI" id="CHEBI:456215"/>
        <dbReference type="EC" id="6.3.4.15"/>
    </reaction>
</comment>
<dbReference type="PANTHER" id="PTHR12835:SF5">
    <property type="entry name" value="BIOTIN--PROTEIN LIGASE"/>
    <property type="match status" value="1"/>
</dbReference>
<dbReference type="PROSITE" id="PS51733">
    <property type="entry name" value="BPL_LPL_CATALYTIC"/>
    <property type="match status" value="1"/>
</dbReference>
<dbReference type="GO" id="GO:0004077">
    <property type="term" value="F:biotin--[biotin carboxyl-carrier protein] ligase activity"/>
    <property type="evidence" value="ECO:0007669"/>
    <property type="project" value="UniProtKB-EC"/>
</dbReference>
<dbReference type="InterPro" id="IPR045864">
    <property type="entry name" value="aa-tRNA-synth_II/BPL/LPL"/>
</dbReference>
<dbReference type="GO" id="GO:0005737">
    <property type="term" value="C:cytoplasm"/>
    <property type="evidence" value="ECO:0007669"/>
    <property type="project" value="TreeGrafter"/>
</dbReference>
<accession>A0A846QQG9</accession>
<feature type="domain" description="BPL/LPL catalytic" evidence="5">
    <location>
        <begin position="46"/>
        <end position="231"/>
    </location>
</feature>
<proteinExistence type="predicted"/>
<dbReference type="InterPro" id="IPR004408">
    <property type="entry name" value="Biotin_CoA_COase_ligase"/>
</dbReference>
<keyword evidence="7" id="KW-1185">Reference proteome</keyword>
<evidence type="ECO:0000313" key="7">
    <source>
        <dbReference type="Proteomes" id="UP000580856"/>
    </source>
</evidence>
<reference evidence="6 7" key="1">
    <citation type="submission" date="2020-03" db="EMBL/GenBank/DDBJ databases">
        <title>Genomic Encyclopedia of Type Strains, Phase IV (KMG-IV): sequencing the most valuable type-strain genomes for metagenomic binning, comparative biology and taxonomic classification.</title>
        <authorList>
            <person name="Goeker M."/>
        </authorList>
    </citation>
    <scope>NUCLEOTIDE SEQUENCE [LARGE SCALE GENOMIC DNA]</scope>
    <source>
        <strain evidence="6 7">DSM 24233</strain>
    </source>
</reference>
<dbReference type="Proteomes" id="UP000580856">
    <property type="component" value="Unassembled WGS sequence"/>
</dbReference>
<dbReference type="PANTHER" id="PTHR12835">
    <property type="entry name" value="BIOTIN PROTEIN LIGASE"/>
    <property type="match status" value="1"/>
</dbReference>
<dbReference type="InterPro" id="IPR003142">
    <property type="entry name" value="BPL_C"/>
</dbReference>
<evidence type="ECO:0000256" key="4">
    <source>
        <dbReference type="ARBA" id="ARBA00047846"/>
    </source>
</evidence>
<keyword evidence="1 6" id="KW-0436">Ligase</keyword>
<dbReference type="RefSeq" id="WP_167940014.1">
    <property type="nucleotide sequence ID" value="NZ_JAATJA010000001.1"/>
</dbReference>
<organism evidence="6 7">
    <name type="scientific">Desulfobaculum xiamenense</name>
    <dbReference type="NCBI Taxonomy" id="995050"/>
    <lineage>
        <taxon>Bacteria</taxon>
        <taxon>Pseudomonadati</taxon>
        <taxon>Thermodesulfobacteriota</taxon>
        <taxon>Desulfovibrionia</taxon>
        <taxon>Desulfovibrionales</taxon>
        <taxon>Desulfovibrionaceae</taxon>
        <taxon>Desulfobaculum</taxon>
    </lineage>
</organism>
<dbReference type="EC" id="6.3.4.15" evidence="3"/>
<dbReference type="EMBL" id="JAATJA010000001">
    <property type="protein sequence ID" value="NJB66919.1"/>
    <property type="molecule type" value="Genomic_DNA"/>
</dbReference>
<keyword evidence="2" id="KW-0092">Biotin</keyword>
<dbReference type="AlphaFoldDB" id="A0A846QQG9"/>
<name>A0A846QQG9_9BACT</name>
<evidence type="ECO:0000259" key="5">
    <source>
        <dbReference type="PROSITE" id="PS51733"/>
    </source>
</evidence>